<accession>A0A2P5WB08</accession>
<evidence type="ECO:0000313" key="2">
    <source>
        <dbReference type="Proteomes" id="UP000239757"/>
    </source>
</evidence>
<organism evidence="1 2">
    <name type="scientific">Gossypium barbadense</name>
    <name type="common">Sea Island cotton</name>
    <name type="synonym">Hibiscus barbadensis</name>
    <dbReference type="NCBI Taxonomy" id="3634"/>
    <lineage>
        <taxon>Eukaryota</taxon>
        <taxon>Viridiplantae</taxon>
        <taxon>Streptophyta</taxon>
        <taxon>Embryophyta</taxon>
        <taxon>Tracheophyta</taxon>
        <taxon>Spermatophyta</taxon>
        <taxon>Magnoliopsida</taxon>
        <taxon>eudicotyledons</taxon>
        <taxon>Gunneridae</taxon>
        <taxon>Pentapetalae</taxon>
        <taxon>rosids</taxon>
        <taxon>malvids</taxon>
        <taxon>Malvales</taxon>
        <taxon>Malvaceae</taxon>
        <taxon>Malvoideae</taxon>
        <taxon>Gossypium</taxon>
    </lineage>
</organism>
<name>A0A2P5WB08_GOSBA</name>
<dbReference type="OrthoDB" id="1938246at2759"/>
<evidence type="ECO:0000313" key="1">
    <source>
        <dbReference type="EMBL" id="PPR88263.1"/>
    </source>
</evidence>
<gene>
    <name evidence="1" type="ORF">GOBAR_AA32431</name>
</gene>
<dbReference type="EMBL" id="KZ668331">
    <property type="protein sequence ID" value="PPR88263.1"/>
    <property type="molecule type" value="Genomic_DNA"/>
</dbReference>
<dbReference type="Proteomes" id="UP000239757">
    <property type="component" value="Unassembled WGS sequence"/>
</dbReference>
<sequence length="139" mass="15745">MCTRILRKGKESSATGAKISWNQLCSLKSEGGLGLKDLYSWNKACILQLIRNILAGEGSLWVARIRAYIIKDADFGQFECRSNMSWCLRKLFKMRDEATQVQSMFSDPNKASMKQNMGSCALDMKEPYFCTKIGKPKDN</sequence>
<proteinExistence type="predicted"/>
<dbReference type="AlphaFoldDB" id="A0A2P5WB08"/>
<reference evidence="1 2" key="1">
    <citation type="submission" date="2015-01" db="EMBL/GenBank/DDBJ databases">
        <title>Genome of allotetraploid Gossypium barbadense reveals genomic plasticity and fiber elongation in cotton evolution.</title>
        <authorList>
            <person name="Chen X."/>
            <person name="Liu X."/>
            <person name="Zhao B."/>
            <person name="Zheng H."/>
            <person name="Hu Y."/>
            <person name="Lu G."/>
            <person name="Yang C."/>
            <person name="Chen J."/>
            <person name="Shan C."/>
            <person name="Zhang L."/>
            <person name="Zhou Y."/>
            <person name="Wang L."/>
            <person name="Guo W."/>
            <person name="Bai Y."/>
            <person name="Ruan J."/>
            <person name="Shangguan X."/>
            <person name="Mao Y."/>
            <person name="Jiang J."/>
            <person name="Zhu Y."/>
            <person name="Lei J."/>
            <person name="Kang H."/>
            <person name="Chen S."/>
            <person name="He X."/>
            <person name="Wang R."/>
            <person name="Wang Y."/>
            <person name="Chen J."/>
            <person name="Wang L."/>
            <person name="Yu S."/>
            <person name="Wang B."/>
            <person name="Wei J."/>
            <person name="Song S."/>
            <person name="Lu X."/>
            <person name="Gao Z."/>
            <person name="Gu W."/>
            <person name="Deng X."/>
            <person name="Ma D."/>
            <person name="Wang S."/>
            <person name="Liang W."/>
            <person name="Fang L."/>
            <person name="Cai C."/>
            <person name="Zhu X."/>
            <person name="Zhou B."/>
            <person name="Zhang Y."/>
            <person name="Chen Z."/>
            <person name="Xu S."/>
            <person name="Zhu R."/>
            <person name="Wang S."/>
            <person name="Zhang T."/>
            <person name="Zhao G."/>
        </authorList>
    </citation>
    <scope>NUCLEOTIDE SEQUENCE [LARGE SCALE GENOMIC DNA]</scope>
    <source>
        <strain evidence="2">cv. Xinhai21</strain>
        <tissue evidence="1">Leaf</tissue>
    </source>
</reference>
<protein>
    <submittedName>
        <fullName evidence="1">Uncharacterized protein</fullName>
    </submittedName>
</protein>